<comment type="caution">
    <text evidence="1">The sequence shown here is derived from an EMBL/GenBank/DDBJ whole genome shotgun (WGS) entry which is preliminary data.</text>
</comment>
<evidence type="ECO:0000313" key="2">
    <source>
        <dbReference type="Proteomes" id="UP000790580"/>
    </source>
</evidence>
<protein>
    <submittedName>
        <fullName evidence="1">DUF1444 domain-containing protein</fullName>
    </submittedName>
</protein>
<sequence length="269" mass="30596">MKPIEIKRELESALKNENWVTSYDKDNESMKVIDKRVNKGVTIQLSTIKDKFKENKEKALKDTVQIVSEGLRLLVMPIEIKGNEKNIYPVVRSTSFPLEKEDGKKLIYSDHTAETRIFYAVDRGASYSLIDEESLSTEGISLKEIKEMALFNVRSLSHELKVDEVAGNKFYFLHTDDGYDASRILNEPLLKEMDEKVAGELAVAVPHQDVLVFADIQNETGFDVLAQMVFQFFSEGRVPITALPFVYKDGELEPIFILAQRKPKGSTKK</sequence>
<dbReference type="PIRSF" id="PIRSF012562">
    <property type="entry name" value="UCP012562"/>
    <property type="match status" value="1"/>
</dbReference>
<evidence type="ECO:0000313" key="1">
    <source>
        <dbReference type="EMBL" id="MBU9721084.1"/>
    </source>
</evidence>
<name>A0ABS6JRA1_9BACI</name>
<dbReference type="RefSeq" id="WP_088076249.1">
    <property type="nucleotide sequence ID" value="NZ_JAHQCR010000030.1"/>
</dbReference>
<keyword evidence="2" id="KW-1185">Reference proteome</keyword>
<dbReference type="Proteomes" id="UP000790580">
    <property type="component" value="Unassembled WGS sequence"/>
</dbReference>
<accession>A0ABS6JRA1</accession>
<proteinExistence type="predicted"/>
<dbReference type="Pfam" id="PF07285">
    <property type="entry name" value="DUF1444"/>
    <property type="match status" value="1"/>
</dbReference>
<reference evidence="1 2" key="1">
    <citation type="submission" date="2021-06" db="EMBL/GenBank/DDBJ databases">
        <title>Bacillus sp. RD4P76, an endophyte from a halophyte.</title>
        <authorList>
            <person name="Sun J.-Q."/>
        </authorList>
    </citation>
    <scope>NUCLEOTIDE SEQUENCE [LARGE SCALE GENOMIC DNA]</scope>
    <source>
        <strain evidence="1 2">JCM 17098</strain>
    </source>
</reference>
<dbReference type="InterPro" id="IPR010838">
    <property type="entry name" value="DUF1444"/>
</dbReference>
<gene>
    <name evidence="1" type="ORF">KS407_06450</name>
</gene>
<organism evidence="1 2">
    <name type="scientific">Evansella alkalicola</name>
    <dbReference type="NCBI Taxonomy" id="745819"/>
    <lineage>
        <taxon>Bacteria</taxon>
        <taxon>Bacillati</taxon>
        <taxon>Bacillota</taxon>
        <taxon>Bacilli</taxon>
        <taxon>Bacillales</taxon>
        <taxon>Bacillaceae</taxon>
        <taxon>Evansella</taxon>
    </lineage>
</organism>
<dbReference type="NCBIfam" id="NF010189">
    <property type="entry name" value="PRK13668.1"/>
    <property type="match status" value="1"/>
</dbReference>
<dbReference type="EMBL" id="JAHQCR010000030">
    <property type="protein sequence ID" value="MBU9721084.1"/>
    <property type="molecule type" value="Genomic_DNA"/>
</dbReference>